<dbReference type="SUPFAM" id="SSF56784">
    <property type="entry name" value="HAD-like"/>
    <property type="match status" value="1"/>
</dbReference>
<dbReference type="NCBIfam" id="TIGR01549">
    <property type="entry name" value="HAD-SF-IA-v1"/>
    <property type="match status" value="1"/>
</dbReference>
<accession>A0A502DZM1</accession>
<dbReference type="InterPro" id="IPR023214">
    <property type="entry name" value="HAD_sf"/>
</dbReference>
<dbReference type="PANTHER" id="PTHR46470">
    <property type="entry name" value="N-ACYLNEURAMINATE-9-PHOSPHATASE"/>
    <property type="match status" value="1"/>
</dbReference>
<dbReference type="RefSeq" id="WP_140839068.1">
    <property type="nucleotide sequence ID" value="NZ_RCZI01000001.1"/>
</dbReference>
<keyword evidence="2 4" id="KW-0378">Hydrolase</keyword>
<protein>
    <submittedName>
        <fullName evidence="4">HAD family hydrolase</fullName>
    </submittedName>
</protein>
<dbReference type="AlphaFoldDB" id="A0A502DZM1"/>
<dbReference type="Pfam" id="PF00702">
    <property type="entry name" value="Hydrolase"/>
    <property type="match status" value="1"/>
</dbReference>
<keyword evidence="3" id="KW-0460">Magnesium</keyword>
<dbReference type="SFLD" id="SFLDS00003">
    <property type="entry name" value="Haloacid_Dehalogenase"/>
    <property type="match status" value="1"/>
</dbReference>
<evidence type="ECO:0000313" key="5">
    <source>
        <dbReference type="Proteomes" id="UP000319212"/>
    </source>
</evidence>
<gene>
    <name evidence="4" type="ORF">EAH82_04770</name>
</gene>
<comment type="caution">
    <text evidence="4">The sequence shown here is derived from an EMBL/GenBank/DDBJ whole genome shotgun (WGS) entry which is preliminary data.</text>
</comment>
<name>A0A502DZM1_9BURK</name>
<dbReference type="InterPro" id="IPR036412">
    <property type="entry name" value="HAD-like_sf"/>
</dbReference>
<dbReference type="Proteomes" id="UP000319212">
    <property type="component" value="Unassembled WGS sequence"/>
</dbReference>
<dbReference type="Gene3D" id="1.20.120.1600">
    <property type="match status" value="1"/>
</dbReference>
<sequence>MTLETPALAGDGGLDVKRIQAISLDLDDTLWPIWPTIERAERVLHAWLLREAPKTAELLLTPGVLRELREATARERSDLAHDLSALRRESIRAALTRAGEDPALAEPAFDTFFAERQRVELYDDALPALKWLSERYPLVAISNGNADVHRTGVGRWFRSAFNAREFGSGKPHAPIFRAAAASVGLLPRDVLHVGDDAALDVVGALDCGMQAAWLVRNADDERTPWTLGARPQLIVPNLHALCMALDGAR</sequence>
<dbReference type="Gene3D" id="3.40.50.1000">
    <property type="entry name" value="HAD superfamily/HAD-like"/>
    <property type="match status" value="1"/>
</dbReference>
<reference evidence="4 5" key="1">
    <citation type="journal article" date="2019" name="Environ. Microbiol.">
        <title>Species interactions and distinct microbial communities in high Arctic permafrost affected cryosols are associated with the CH4 and CO2 gas fluxes.</title>
        <authorList>
            <person name="Altshuler I."/>
            <person name="Hamel J."/>
            <person name="Turney S."/>
            <person name="Magnuson E."/>
            <person name="Levesque R."/>
            <person name="Greer C."/>
            <person name="Whyte L.G."/>
        </authorList>
    </citation>
    <scope>NUCLEOTIDE SEQUENCE [LARGE SCALE GENOMIC DNA]</scope>
    <source>
        <strain evidence="4 5">S06.C</strain>
    </source>
</reference>
<dbReference type="OrthoDB" id="367448at2"/>
<dbReference type="EMBL" id="RCZI01000001">
    <property type="protein sequence ID" value="TPG30777.1"/>
    <property type="molecule type" value="Genomic_DNA"/>
</dbReference>
<dbReference type="GO" id="GO:0009231">
    <property type="term" value="P:riboflavin biosynthetic process"/>
    <property type="evidence" value="ECO:0007669"/>
    <property type="project" value="TreeGrafter"/>
</dbReference>
<dbReference type="GO" id="GO:0016787">
    <property type="term" value="F:hydrolase activity"/>
    <property type="evidence" value="ECO:0007669"/>
    <property type="project" value="UniProtKB-KW"/>
</dbReference>
<dbReference type="InterPro" id="IPR006439">
    <property type="entry name" value="HAD-SF_hydro_IA"/>
</dbReference>
<dbReference type="InterPro" id="IPR051400">
    <property type="entry name" value="HAD-like_hydrolase"/>
</dbReference>
<organism evidence="4 5">
    <name type="scientific">Variovorax guangxiensis</name>
    <dbReference type="NCBI Taxonomy" id="1775474"/>
    <lineage>
        <taxon>Bacteria</taxon>
        <taxon>Pseudomonadati</taxon>
        <taxon>Pseudomonadota</taxon>
        <taxon>Betaproteobacteria</taxon>
        <taxon>Burkholderiales</taxon>
        <taxon>Comamonadaceae</taxon>
        <taxon>Variovorax</taxon>
    </lineage>
</organism>
<proteinExistence type="predicted"/>
<dbReference type="PANTHER" id="PTHR46470:SF4">
    <property type="entry name" value="5-AMINO-6-(5-PHOSPHO-D-RIBITYLAMINO)URACIL PHOSPHATASE YIGB"/>
    <property type="match status" value="1"/>
</dbReference>
<comment type="cofactor">
    <cofactor evidence="1">
        <name>Mg(2+)</name>
        <dbReference type="ChEBI" id="CHEBI:18420"/>
    </cofactor>
</comment>
<dbReference type="SFLD" id="SFLDG01129">
    <property type="entry name" value="C1.5:_HAD__Beta-PGM__Phosphata"/>
    <property type="match status" value="1"/>
</dbReference>
<evidence type="ECO:0000256" key="3">
    <source>
        <dbReference type="ARBA" id="ARBA00022842"/>
    </source>
</evidence>
<evidence type="ECO:0000256" key="1">
    <source>
        <dbReference type="ARBA" id="ARBA00001946"/>
    </source>
</evidence>
<evidence type="ECO:0000256" key="2">
    <source>
        <dbReference type="ARBA" id="ARBA00022801"/>
    </source>
</evidence>
<evidence type="ECO:0000313" key="4">
    <source>
        <dbReference type="EMBL" id="TPG30777.1"/>
    </source>
</evidence>